<evidence type="ECO:0000259" key="2">
    <source>
        <dbReference type="Pfam" id="PF13472"/>
    </source>
</evidence>
<dbReference type="InterPro" id="IPR051532">
    <property type="entry name" value="Ester_Hydrolysis_Enzymes"/>
</dbReference>
<sequence length="230" mass="26435">MPHRPSLLVLLLILCVSCFTASAQHDTVDDPDPLRFEEQIEQFESWDKRNSFPSDAILFVGSSSIRLWETAAAFPDLPVINRGFGGSQTSDVQHYYEAVIGKYDPALIVFYEGDNDIAADKPVEQVFHDYRQLVERILNDQPGVDFLYIPVKPSSSRWDYWPEMSKLNQLVKDYNSSYEQLHYVDLATPILKADGKPDDSLFLDDQLHLNKQGYEKWNEAIRPVLHKMVP</sequence>
<dbReference type="GO" id="GO:0004622">
    <property type="term" value="F:phosphatidylcholine lysophospholipase activity"/>
    <property type="evidence" value="ECO:0007669"/>
    <property type="project" value="TreeGrafter"/>
</dbReference>
<keyword evidence="4" id="KW-1185">Reference proteome</keyword>
<feature type="signal peptide" evidence="1">
    <location>
        <begin position="1"/>
        <end position="23"/>
    </location>
</feature>
<dbReference type="Proteomes" id="UP000184041">
    <property type="component" value="Unassembled WGS sequence"/>
</dbReference>
<accession>A0A1M5C2U2</accession>
<feature type="domain" description="SGNH hydrolase-type esterase" evidence="2">
    <location>
        <begin position="73"/>
        <end position="215"/>
    </location>
</feature>
<dbReference type="PANTHER" id="PTHR30383:SF5">
    <property type="entry name" value="SGNH HYDROLASE-TYPE ESTERASE DOMAIN-CONTAINING PROTEIN"/>
    <property type="match status" value="1"/>
</dbReference>
<gene>
    <name evidence="3" type="ORF">SAMN05443144_10975</name>
</gene>
<reference evidence="3 4" key="1">
    <citation type="submission" date="2016-11" db="EMBL/GenBank/DDBJ databases">
        <authorList>
            <person name="Jaros S."/>
            <person name="Januszkiewicz K."/>
            <person name="Wedrychowicz H."/>
        </authorList>
    </citation>
    <scope>NUCLEOTIDE SEQUENCE [LARGE SCALE GENOMIC DNA]</scope>
    <source>
        <strain evidence="3 4">DSM 21986</strain>
    </source>
</reference>
<protein>
    <submittedName>
        <fullName evidence="3">Lysophospholipase L1</fullName>
    </submittedName>
</protein>
<dbReference type="OrthoDB" id="9790057at2"/>
<evidence type="ECO:0000313" key="4">
    <source>
        <dbReference type="Proteomes" id="UP000184041"/>
    </source>
</evidence>
<dbReference type="PANTHER" id="PTHR30383">
    <property type="entry name" value="THIOESTERASE 1/PROTEASE 1/LYSOPHOSPHOLIPASE L1"/>
    <property type="match status" value="1"/>
</dbReference>
<dbReference type="AlphaFoldDB" id="A0A1M5C2U2"/>
<dbReference type="EMBL" id="FQUS01000009">
    <property type="protein sequence ID" value="SHF48990.1"/>
    <property type="molecule type" value="Genomic_DNA"/>
</dbReference>
<dbReference type="InterPro" id="IPR013830">
    <property type="entry name" value="SGNH_hydro"/>
</dbReference>
<feature type="chain" id="PRO_5012567415" evidence="1">
    <location>
        <begin position="24"/>
        <end position="230"/>
    </location>
</feature>
<dbReference type="InterPro" id="IPR036514">
    <property type="entry name" value="SGNH_hydro_sf"/>
</dbReference>
<keyword evidence="1" id="KW-0732">Signal</keyword>
<evidence type="ECO:0000256" key="1">
    <source>
        <dbReference type="SAM" id="SignalP"/>
    </source>
</evidence>
<evidence type="ECO:0000313" key="3">
    <source>
        <dbReference type="EMBL" id="SHF48990.1"/>
    </source>
</evidence>
<dbReference type="SUPFAM" id="SSF52266">
    <property type="entry name" value="SGNH hydrolase"/>
    <property type="match status" value="1"/>
</dbReference>
<name>A0A1M5C2U2_9BACT</name>
<proteinExistence type="predicted"/>
<dbReference type="Pfam" id="PF13472">
    <property type="entry name" value="Lipase_GDSL_2"/>
    <property type="match status" value="1"/>
</dbReference>
<dbReference type="RefSeq" id="WP_073063130.1">
    <property type="nucleotide sequence ID" value="NZ_FQUS01000009.1"/>
</dbReference>
<dbReference type="STRING" id="1194090.SAMN05443144_10975"/>
<organism evidence="3 4">
    <name type="scientific">Fodinibius roseus</name>
    <dbReference type="NCBI Taxonomy" id="1194090"/>
    <lineage>
        <taxon>Bacteria</taxon>
        <taxon>Pseudomonadati</taxon>
        <taxon>Balneolota</taxon>
        <taxon>Balneolia</taxon>
        <taxon>Balneolales</taxon>
        <taxon>Balneolaceae</taxon>
        <taxon>Fodinibius</taxon>
    </lineage>
</organism>
<dbReference type="Gene3D" id="3.40.50.1110">
    <property type="entry name" value="SGNH hydrolase"/>
    <property type="match status" value="1"/>
</dbReference>